<dbReference type="EMBL" id="BOML01000056">
    <property type="protein sequence ID" value="GIE05436.1"/>
    <property type="molecule type" value="Genomic_DNA"/>
</dbReference>
<keyword evidence="3" id="KW-1185">Reference proteome</keyword>
<evidence type="ECO:0000256" key="1">
    <source>
        <dbReference type="SAM" id="MobiDB-lite"/>
    </source>
</evidence>
<dbReference type="RefSeq" id="WP_203733148.1">
    <property type="nucleotide sequence ID" value="NZ_BAAATX010000018.1"/>
</dbReference>
<gene>
    <name evidence="2" type="ORF">Adu01nite_67860</name>
</gene>
<evidence type="ECO:0000313" key="3">
    <source>
        <dbReference type="Proteomes" id="UP000637628"/>
    </source>
</evidence>
<proteinExistence type="predicted"/>
<dbReference type="Proteomes" id="UP000637628">
    <property type="component" value="Unassembled WGS sequence"/>
</dbReference>
<dbReference type="PROSITE" id="PS51257">
    <property type="entry name" value="PROKAR_LIPOPROTEIN"/>
    <property type="match status" value="1"/>
</dbReference>
<evidence type="ECO:0000313" key="2">
    <source>
        <dbReference type="EMBL" id="GIE05436.1"/>
    </source>
</evidence>
<comment type="caution">
    <text evidence="2">The sequence shown here is derived from an EMBL/GenBank/DDBJ whole genome shotgun (WGS) entry which is preliminary data.</text>
</comment>
<protein>
    <submittedName>
        <fullName evidence="2">Uncharacterized protein</fullName>
    </submittedName>
</protein>
<feature type="region of interest" description="Disordered" evidence="1">
    <location>
        <begin position="19"/>
        <end position="56"/>
    </location>
</feature>
<reference evidence="2 3" key="1">
    <citation type="submission" date="2021-01" db="EMBL/GenBank/DDBJ databases">
        <title>Whole genome shotgun sequence of Actinoplanes durhamensis NBRC 14914.</title>
        <authorList>
            <person name="Komaki H."/>
            <person name="Tamura T."/>
        </authorList>
    </citation>
    <scope>NUCLEOTIDE SEQUENCE [LARGE SCALE GENOMIC DNA]</scope>
    <source>
        <strain evidence="2 3">NBRC 14914</strain>
    </source>
</reference>
<name>A0ABQ3Z6N5_9ACTN</name>
<accession>A0ABQ3Z6N5</accession>
<organism evidence="2 3">
    <name type="scientific">Paractinoplanes durhamensis</name>
    <dbReference type="NCBI Taxonomy" id="113563"/>
    <lineage>
        <taxon>Bacteria</taxon>
        <taxon>Bacillati</taxon>
        <taxon>Actinomycetota</taxon>
        <taxon>Actinomycetes</taxon>
        <taxon>Micromonosporales</taxon>
        <taxon>Micromonosporaceae</taxon>
        <taxon>Paractinoplanes</taxon>
    </lineage>
</organism>
<sequence length="56" mass="5915">MKSQLRLLGAVLLAAGPLAGGQACPDRRRRGVGTDEVRPLRVPPRSNRPIGGPACR</sequence>